<reference evidence="3" key="1">
    <citation type="submission" date="2016-06" db="UniProtKB">
        <authorList>
            <consortium name="WormBaseParasite"/>
        </authorList>
    </citation>
    <scope>IDENTIFICATION</scope>
</reference>
<name>A0A182EQC3_ONCOC</name>
<dbReference type="WBParaSite" id="nOo.2.0.1.t10334-RA">
    <property type="protein sequence ID" value="nOo.2.0.1.t10334-RA"/>
    <property type="gene ID" value="nOo.2.0.1.g10334"/>
</dbReference>
<dbReference type="STRING" id="42157.A0A182EQC3"/>
<sequence>MHHCCLRYYQKKRSEVMREHSPPNDVQAWIDDVYQARSVEATSFQNLFQTLYVGESMYGLFAFPAFIDSRTITIVPKYLGPPLLEGPAPIVVENEDPQSRSSPSTRPIALINLDIAKITHKTVDGEFLVLGMCYLSNYF</sequence>
<evidence type="ECO:0000313" key="2">
    <source>
        <dbReference type="Proteomes" id="UP000271087"/>
    </source>
</evidence>
<dbReference type="Proteomes" id="UP000271087">
    <property type="component" value="Unassembled WGS sequence"/>
</dbReference>
<gene>
    <name evidence="1" type="ORF">NOO_LOCUS10334</name>
</gene>
<evidence type="ECO:0000313" key="3">
    <source>
        <dbReference type="WBParaSite" id="nOo.2.0.1.t10334-RA"/>
    </source>
</evidence>
<evidence type="ECO:0000313" key="1">
    <source>
        <dbReference type="EMBL" id="VDM94061.1"/>
    </source>
</evidence>
<proteinExistence type="predicted"/>
<dbReference type="EMBL" id="UYRW01005832">
    <property type="protein sequence ID" value="VDM94061.1"/>
    <property type="molecule type" value="Genomic_DNA"/>
</dbReference>
<keyword evidence="2" id="KW-1185">Reference proteome</keyword>
<accession>A0A182EQC3</accession>
<dbReference type="OrthoDB" id="63989at2759"/>
<dbReference type="AlphaFoldDB" id="A0A182EQC3"/>
<organism evidence="3">
    <name type="scientific">Onchocerca ochengi</name>
    <name type="common">Filarial nematode worm</name>
    <dbReference type="NCBI Taxonomy" id="42157"/>
    <lineage>
        <taxon>Eukaryota</taxon>
        <taxon>Metazoa</taxon>
        <taxon>Ecdysozoa</taxon>
        <taxon>Nematoda</taxon>
        <taxon>Chromadorea</taxon>
        <taxon>Rhabditida</taxon>
        <taxon>Spirurina</taxon>
        <taxon>Spiruromorpha</taxon>
        <taxon>Filarioidea</taxon>
        <taxon>Onchocercidae</taxon>
        <taxon>Onchocerca</taxon>
    </lineage>
</organism>
<reference evidence="1 2" key="2">
    <citation type="submission" date="2018-08" db="EMBL/GenBank/DDBJ databases">
        <authorList>
            <person name="Laetsch R D."/>
            <person name="Stevens L."/>
            <person name="Kumar S."/>
            <person name="Blaxter L. M."/>
        </authorList>
    </citation>
    <scope>NUCLEOTIDE SEQUENCE [LARGE SCALE GENOMIC DNA]</scope>
</reference>
<protein>
    <submittedName>
        <fullName evidence="3">Protein kinase domain-containing protein</fullName>
    </submittedName>
</protein>